<feature type="region of interest" description="Disordered" evidence="1">
    <location>
        <begin position="1"/>
        <end position="22"/>
    </location>
</feature>
<proteinExistence type="predicted"/>
<dbReference type="EMBL" id="JADKRP010000001">
    <property type="protein sequence ID" value="MBF4630868.1"/>
    <property type="molecule type" value="Genomic_DNA"/>
</dbReference>
<evidence type="ECO:0000313" key="3">
    <source>
        <dbReference type="Proteomes" id="UP000634579"/>
    </source>
</evidence>
<dbReference type="RefSeq" id="WP_194674802.1">
    <property type="nucleotide sequence ID" value="NZ_JADKRP010000001.1"/>
</dbReference>
<sequence>MTLDDEAPAVVPAPLPGAAPAPVPVPLPSPADLSRDLTAALRGVAGVADVYAPRSPILLAAQQVVEGVVAGSSTAADQLVTVETGEGTVDVQASIAVDASSRASDTARAAVDAIRARLAESVGEEAAARAAVTVRVGSIG</sequence>
<dbReference type="AlphaFoldDB" id="A0A8I0SAM3"/>
<evidence type="ECO:0000313" key="2">
    <source>
        <dbReference type="EMBL" id="MBF4630868.1"/>
    </source>
</evidence>
<name>A0A8I0SAM3_9MICO</name>
<accession>A0A8I0SAM3</accession>
<reference evidence="2 3" key="1">
    <citation type="submission" date="2020-10" db="EMBL/GenBank/DDBJ databases">
        <title>Draft genome sequences of plant-associated actinobacteria.</title>
        <authorList>
            <person name="Tarlachkov S.V."/>
            <person name="Starodumova I.P."/>
            <person name="Dorofeeva L.V."/>
            <person name="Prisyazhnaya N.V."/>
            <person name="Roubtsova T.V."/>
            <person name="Chizhov V.N."/>
            <person name="Nadler S.A."/>
            <person name="Subbotin S.A."/>
            <person name="Evtushenko L.I."/>
        </authorList>
    </citation>
    <scope>NUCLEOTIDE SEQUENCE [LARGE SCALE GENOMIC DNA]</scope>
    <source>
        <strain evidence="2 3">VKM Ac-2886</strain>
    </source>
</reference>
<comment type="caution">
    <text evidence="2">The sequence shown here is derived from an EMBL/GenBank/DDBJ whole genome shotgun (WGS) entry which is preliminary data.</text>
</comment>
<keyword evidence="3" id="KW-1185">Reference proteome</keyword>
<feature type="compositionally biased region" description="Pro residues" evidence="1">
    <location>
        <begin position="11"/>
        <end position="22"/>
    </location>
</feature>
<organism evidence="2 3">
    <name type="scientific">Clavibacter phaseoli</name>
    <dbReference type="NCBI Taxonomy" id="1734031"/>
    <lineage>
        <taxon>Bacteria</taxon>
        <taxon>Bacillati</taxon>
        <taxon>Actinomycetota</taxon>
        <taxon>Actinomycetes</taxon>
        <taxon>Micrococcales</taxon>
        <taxon>Microbacteriaceae</taxon>
        <taxon>Clavibacter</taxon>
    </lineage>
</organism>
<protein>
    <submittedName>
        <fullName evidence="2">Uncharacterized protein</fullName>
    </submittedName>
</protein>
<dbReference type="Proteomes" id="UP000634579">
    <property type="component" value="Unassembled WGS sequence"/>
</dbReference>
<evidence type="ECO:0000256" key="1">
    <source>
        <dbReference type="SAM" id="MobiDB-lite"/>
    </source>
</evidence>
<gene>
    <name evidence="2" type="ORF">ITJ42_06555</name>
</gene>